<comment type="caution">
    <text evidence="2">The sequence shown here is derived from an EMBL/GenBank/DDBJ whole genome shotgun (WGS) entry which is preliminary data.</text>
</comment>
<reference evidence="2" key="1">
    <citation type="submission" date="2019-12" db="EMBL/GenBank/DDBJ databases">
        <title>Genome sequencing and annotation of Brassica cretica.</title>
        <authorList>
            <person name="Studholme D.J."/>
            <person name="Sarris P.F."/>
        </authorList>
    </citation>
    <scope>NUCLEOTIDE SEQUENCE</scope>
    <source>
        <strain evidence="2">PFS-102/07</strain>
        <tissue evidence="2">Leaf</tissue>
    </source>
</reference>
<protein>
    <submittedName>
        <fullName evidence="2">Uncharacterized protein</fullName>
    </submittedName>
</protein>
<feature type="region of interest" description="Disordered" evidence="1">
    <location>
        <begin position="229"/>
        <end position="248"/>
    </location>
</feature>
<gene>
    <name evidence="2" type="ORF">F2Q70_00011962</name>
</gene>
<dbReference type="AlphaFoldDB" id="A0A8S9M1B8"/>
<proteinExistence type="predicted"/>
<dbReference type="EMBL" id="QGKY02000089">
    <property type="protein sequence ID" value="KAF2611851.1"/>
    <property type="molecule type" value="Genomic_DNA"/>
</dbReference>
<accession>A0A8S9M1B8</accession>
<name>A0A8S9M1B8_BRACR</name>
<evidence type="ECO:0000313" key="2">
    <source>
        <dbReference type="EMBL" id="KAF2611851.1"/>
    </source>
</evidence>
<organism evidence="2">
    <name type="scientific">Brassica cretica</name>
    <name type="common">Mustard</name>
    <dbReference type="NCBI Taxonomy" id="69181"/>
    <lineage>
        <taxon>Eukaryota</taxon>
        <taxon>Viridiplantae</taxon>
        <taxon>Streptophyta</taxon>
        <taxon>Embryophyta</taxon>
        <taxon>Tracheophyta</taxon>
        <taxon>Spermatophyta</taxon>
        <taxon>Magnoliopsida</taxon>
        <taxon>eudicotyledons</taxon>
        <taxon>Gunneridae</taxon>
        <taxon>Pentapetalae</taxon>
        <taxon>rosids</taxon>
        <taxon>malvids</taxon>
        <taxon>Brassicales</taxon>
        <taxon>Brassicaceae</taxon>
        <taxon>Brassiceae</taxon>
        <taxon>Brassica</taxon>
    </lineage>
</organism>
<evidence type="ECO:0000256" key="1">
    <source>
        <dbReference type="SAM" id="MobiDB-lite"/>
    </source>
</evidence>
<sequence length="321" mass="36044">MPCFWKGQDETVNLELLRWGPQSSSCGLLEISRASYGLIRSGCIQKIGLPNGPPWRKLGLSTCFSILPLWLESSSLLEFVNFVRVLGLGLSLGSVRDHAKRSMLNREEIFGLLVKHNLQEVTANIDLLNELKDGGLTDVPQSTDQYIEPAQHGVQDVLNMSTEVHVFNRTGQTDRAVYWTVPHASGKELWLEPWPDDRSNHELSELSDTTLELDELSELSDTMLELNEQSNTEDGAGSADGRNGPFQPKEKTPLSFLVRLSPSFNPSFVGPVRHIWQRSKSGSIKRSFRSLLCHHSSHPVLLWSSYSFLINPVEYSFLRNG</sequence>